<dbReference type="InterPro" id="IPR020841">
    <property type="entry name" value="PKS_Beta-ketoAc_synthase_dom"/>
</dbReference>
<dbReference type="SUPFAM" id="SSF53901">
    <property type="entry name" value="Thiolase-like"/>
    <property type="match status" value="2"/>
</dbReference>
<evidence type="ECO:0000256" key="1">
    <source>
        <dbReference type="ARBA" id="ARBA00008467"/>
    </source>
</evidence>
<dbReference type="PROSITE" id="PS52004">
    <property type="entry name" value="KS3_2"/>
    <property type="match status" value="1"/>
</dbReference>
<evidence type="ECO:0000313" key="6">
    <source>
        <dbReference type="EMBL" id="OUS42291.1"/>
    </source>
</evidence>
<evidence type="ECO:0000259" key="5">
    <source>
        <dbReference type="PROSITE" id="PS52004"/>
    </source>
</evidence>
<dbReference type="EC" id="2.3.1.41" evidence="2"/>
<dbReference type="InterPro" id="IPR016039">
    <property type="entry name" value="Thiolase-like"/>
</dbReference>
<dbReference type="InterPro" id="IPR018201">
    <property type="entry name" value="Ketoacyl_synth_AS"/>
</dbReference>
<accession>A0A1Y5HYF9</accession>
<dbReference type="GO" id="GO:0004315">
    <property type="term" value="F:3-oxoacyl-[acyl-carrier-protein] synthase activity"/>
    <property type="evidence" value="ECO:0007669"/>
    <property type="project" value="UniProtKB-EC"/>
</dbReference>
<dbReference type="Proteomes" id="UP000195557">
    <property type="component" value="Unassembled WGS sequence"/>
</dbReference>
<dbReference type="Pfam" id="PF02801">
    <property type="entry name" value="Ketoacyl-synt_C"/>
    <property type="match status" value="1"/>
</dbReference>
<dbReference type="InterPro" id="IPR014031">
    <property type="entry name" value="Ketoacyl_synth_C"/>
</dbReference>
<dbReference type="InterPro" id="IPR014030">
    <property type="entry name" value="Ketoacyl_synth_N"/>
</dbReference>
<dbReference type="PROSITE" id="PS00606">
    <property type="entry name" value="KS3_1"/>
    <property type="match status" value="1"/>
</dbReference>
<gene>
    <name evidence="6" type="ORF">BE221DRAFT_188138</name>
</gene>
<comment type="similarity">
    <text evidence="1 4">Belongs to the thiolase-like superfamily. Beta-ketoacyl-ACP synthases family.</text>
</comment>
<protein>
    <recommendedName>
        <fullName evidence="2">beta-ketoacyl-[acyl-carrier-protein] synthase I</fullName>
        <ecNumber evidence="2">2.3.1.41</ecNumber>
    </recommendedName>
</protein>
<dbReference type="PANTHER" id="PTHR11712:SF297">
    <property type="entry name" value="3-OXOACYL-[ACYL-CARRIER-PROTEIN] SYNTHASE, MITOCHONDRIAL"/>
    <property type="match status" value="1"/>
</dbReference>
<sequence>MRGRWRAELVGVARARARGVAATASTSSAMTMHYECAPSASAMAIRRVVVTGVGVVTPLGRGMGENMRALVRGRAGARALEVLDVPEIERGWFDATRRTVAGVADARVGFDRDRWCEGDRYAKFVGHARCAAHEAIEDAGLMATARTGEGRDDVGVSVGSGMGGVSDLTRAGALMARGELRKISPYFVPRILANAAAGRVSMDHGFRGPNLAATTACATSAHCIGDAFRALQRGEASVMIAGGTEGCIDLVSLAGFAKARALSASGIARPFDSRRDGFVMGEGAGILVLETLEHARARGATKIYAEVRGYAASGDAYHVTRASPDGEGAARAMRAAMRDAGIVDPLDIGYVNAHATGTPLGDAAETMALKSVFGARAIESGDVLVTSTKGATGHLLGAAGAVEAAYAIMALHTGEAPPTVGYDVIDESLNIPIVGGASGVSSRLRPSTRAVVTNSFGFGGTNASLIFAKPPPLDAQSAASVVRY</sequence>
<keyword evidence="3 4" id="KW-0808">Transferase</keyword>
<proteinExistence type="inferred from homology"/>
<dbReference type="Gene3D" id="3.40.47.10">
    <property type="match status" value="1"/>
</dbReference>
<dbReference type="EMBL" id="KZ155839">
    <property type="protein sequence ID" value="OUS42291.1"/>
    <property type="molecule type" value="Genomic_DNA"/>
</dbReference>
<dbReference type="AlphaFoldDB" id="A0A1Y5HYF9"/>
<feature type="domain" description="Ketosynthase family 3 (KS3)" evidence="5">
    <location>
        <begin position="45"/>
        <end position="469"/>
    </location>
</feature>
<dbReference type="GO" id="GO:0006633">
    <property type="term" value="P:fatty acid biosynthetic process"/>
    <property type="evidence" value="ECO:0007669"/>
    <property type="project" value="InterPro"/>
</dbReference>
<evidence type="ECO:0000256" key="2">
    <source>
        <dbReference type="ARBA" id="ARBA00013191"/>
    </source>
</evidence>
<name>A0A1Y5HYF9_OSTTA</name>
<dbReference type="InterPro" id="IPR000794">
    <property type="entry name" value="Beta-ketoacyl_synthase"/>
</dbReference>
<dbReference type="Pfam" id="PF00109">
    <property type="entry name" value="ketoacyl-synt"/>
    <property type="match status" value="1"/>
</dbReference>
<dbReference type="NCBIfam" id="NF005589">
    <property type="entry name" value="PRK07314.1"/>
    <property type="match status" value="1"/>
</dbReference>
<evidence type="ECO:0000256" key="4">
    <source>
        <dbReference type="RuleBase" id="RU003694"/>
    </source>
</evidence>
<evidence type="ECO:0000256" key="3">
    <source>
        <dbReference type="ARBA" id="ARBA00022679"/>
    </source>
</evidence>
<dbReference type="eggNOG" id="KOG1394">
    <property type="taxonomic scope" value="Eukaryota"/>
</dbReference>
<dbReference type="PANTHER" id="PTHR11712">
    <property type="entry name" value="POLYKETIDE SYNTHASE-RELATED"/>
    <property type="match status" value="1"/>
</dbReference>
<dbReference type="GO" id="GO:0005739">
    <property type="term" value="C:mitochondrion"/>
    <property type="evidence" value="ECO:0007669"/>
    <property type="project" value="TreeGrafter"/>
</dbReference>
<dbReference type="SMART" id="SM00825">
    <property type="entry name" value="PKS_KS"/>
    <property type="match status" value="1"/>
</dbReference>
<dbReference type="CDD" id="cd00834">
    <property type="entry name" value="KAS_I_II"/>
    <property type="match status" value="1"/>
</dbReference>
<organism evidence="6">
    <name type="scientific">Ostreococcus tauri</name>
    <name type="common">Marine green alga</name>
    <dbReference type="NCBI Taxonomy" id="70448"/>
    <lineage>
        <taxon>Eukaryota</taxon>
        <taxon>Viridiplantae</taxon>
        <taxon>Chlorophyta</taxon>
        <taxon>Mamiellophyceae</taxon>
        <taxon>Mamiellales</taxon>
        <taxon>Bathycoccaceae</taxon>
        <taxon>Ostreococcus</taxon>
    </lineage>
</organism>
<reference evidence="6" key="1">
    <citation type="submission" date="2017-04" db="EMBL/GenBank/DDBJ databases">
        <title>Population genomics of picophytoplankton unveils novel chromosome hypervariability.</title>
        <authorList>
            <consortium name="DOE Joint Genome Institute"/>
            <person name="Blanc-Mathieu R."/>
            <person name="Krasovec M."/>
            <person name="Hebrard M."/>
            <person name="Yau S."/>
            <person name="Desgranges E."/>
            <person name="Martin J."/>
            <person name="Schackwitz W."/>
            <person name="Kuo A."/>
            <person name="Salin G."/>
            <person name="Donnadieu C."/>
            <person name="Desdevises Y."/>
            <person name="Sanchez-Ferandin S."/>
            <person name="Moreau H."/>
            <person name="Rivals E."/>
            <person name="Grigoriev I.V."/>
            <person name="Grimsley N."/>
            <person name="Eyre-Walker A."/>
            <person name="Piganeau G."/>
        </authorList>
    </citation>
    <scope>NUCLEOTIDE SEQUENCE [LARGE SCALE GENOMIC DNA]</scope>
    <source>
        <strain evidence="6">RCC 1115</strain>
    </source>
</reference>